<name>A0AAV4WHV5_CAEEX</name>
<evidence type="ECO:0000313" key="2">
    <source>
        <dbReference type="Proteomes" id="UP001054945"/>
    </source>
</evidence>
<evidence type="ECO:0000313" key="1">
    <source>
        <dbReference type="EMBL" id="GIY81556.1"/>
    </source>
</evidence>
<sequence length="114" mass="12862">MHAIIPMKSIKNINACNPLPPFIPKRNVVKVFVLFFSSDQLRSRTTQRALEVRKRCLAIRCHNDKVHEDKTPYKNGFPPNGSVTGCSSYPLLFMKAIGLGLPRSNPENKTTKKP</sequence>
<gene>
    <name evidence="1" type="ORF">CEXT_776551</name>
</gene>
<comment type="caution">
    <text evidence="1">The sequence shown here is derived from an EMBL/GenBank/DDBJ whole genome shotgun (WGS) entry which is preliminary data.</text>
</comment>
<organism evidence="1 2">
    <name type="scientific">Caerostris extrusa</name>
    <name type="common">Bark spider</name>
    <name type="synonym">Caerostris bankana</name>
    <dbReference type="NCBI Taxonomy" id="172846"/>
    <lineage>
        <taxon>Eukaryota</taxon>
        <taxon>Metazoa</taxon>
        <taxon>Ecdysozoa</taxon>
        <taxon>Arthropoda</taxon>
        <taxon>Chelicerata</taxon>
        <taxon>Arachnida</taxon>
        <taxon>Araneae</taxon>
        <taxon>Araneomorphae</taxon>
        <taxon>Entelegynae</taxon>
        <taxon>Araneoidea</taxon>
        <taxon>Araneidae</taxon>
        <taxon>Caerostris</taxon>
    </lineage>
</organism>
<dbReference type="AlphaFoldDB" id="A0AAV4WHV5"/>
<proteinExistence type="predicted"/>
<dbReference type="EMBL" id="BPLR01016143">
    <property type="protein sequence ID" value="GIY81556.1"/>
    <property type="molecule type" value="Genomic_DNA"/>
</dbReference>
<keyword evidence="2" id="KW-1185">Reference proteome</keyword>
<dbReference type="Proteomes" id="UP001054945">
    <property type="component" value="Unassembled WGS sequence"/>
</dbReference>
<reference evidence="1 2" key="1">
    <citation type="submission" date="2021-06" db="EMBL/GenBank/DDBJ databases">
        <title>Caerostris extrusa draft genome.</title>
        <authorList>
            <person name="Kono N."/>
            <person name="Arakawa K."/>
        </authorList>
    </citation>
    <scope>NUCLEOTIDE SEQUENCE [LARGE SCALE GENOMIC DNA]</scope>
</reference>
<accession>A0AAV4WHV5</accession>
<protein>
    <submittedName>
        <fullName evidence="1">Uncharacterized protein</fullName>
    </submittedName>
</protein>